<reference evidence="1" key="1">
    <citation type="journal article" date="2014" name="Front. Microbiol.">
        <title>High frequency of phylogenetically diverse reductive dehalogenase-homologous genes in deep subseafloor sedimentary metagenomes.</title>
        <authorList>
            <person name="Kawai M."/>
            <person name="Futagami T."/>
            <person name="Toyoda A."/>
            <person name="Takaki Y."/>
            <person name="Nishi S."/>
            <person name="Hori S."/>
            <person name="Arai W."/>
            <person name="Tsubouchi T."/>
            <person name="Morono Y."/>
            <person name="Uchiyama I."/>
            <person name="Ito T."/>
            <person name="Fujiyama A."/>
            <person name="Inagaki F."/>
            <person name="Takami H."/>
        </authorList>
    </citation>
    <scope>NUCLEOTIDE SEQUENCE</scope>
    <source>
        <strain evidence="1">Expedition CK06-06</strain>
    </source>
</reference>
<evidence type="ECO:0000313" key="1">
    <source>
        <dbReference type="EMBL" id="GAH07624.1"/>
    </source>
</evidence>
<gene>
    <name evidence="1" type="ORF">S01H4_62644</name>
</gene>
<dbReference type="AlphaFoldDB" id="X1DRN0"/>
<protein>
    <submittedName>
        <fullName evidence="1">Uncharacterized protein</fullName>
    </submittedName>
</protein>
<name>X1DRN0_9ZZZZ</name>
<accession>X1DRN0</accession>
<comment type="caution">
    <text evidence="1">The sequence shown here is derived from an EMBL/GenBank/DDBJ whole genome shotgun (WGS) entry which is preliminary data.</text>
</comment>
<proteinExistence type="predicted"/>
<dbReference type="EMBL" id="BART01037442">
    <property type="protein sequence ID" value="GAH07624.1"/>
    <property type="molecule type" value="Genomic_DNA"/>
</dbReference>
<feature type="non-terminal residue" evidence="1">
    <location>
        <position position="87"/>
    </location>
</feature>
<organism evidence="1">
    <name type="scientific">marine sediment metagenome</name>
    <dbReference type="NCBI Taxonomy" id="412755"/>
    <lineage>
        <taxon>unclassified sequences</taxon>
        <taxon>metagenomes</taxon>
        <taxon>ecological metagenomes</taxon>
    </lineage>
</organism>
<sequence length="87" mass="9887">MNIGEEPFLDLSLVTTLEGRGFDFETVKSDLGQFNKGDSFIVWDSRDVSDLKFLDQGEEGKVEFWINLKDGWEISGPEEKNAILKNT</sequence>